<evidence type="ECO:0008006" key="3">
    <source>
        <dbReference type="Google" id="ProtNLM"/>
    </source>
</evidence>
<comment type="caution">
    <text evidence="1">The sequence shown here is derived from an EMBL/GenBank/DDBJ whole genome shotgun (WGS) entry which is preliminary data.</text>
</comment>
<evidence type="ECO:0000313" key="1">
    <source>
        <dbReference type="EMBL" id="ORB04348.1"/>
    </source>
</evidence>
<proteinExistence type="predicted"/>
<name>A0AA91M8F3_9MYCO</name>
<reference evidence="1 2" key="1">
    <citation type="submission" date="2017-02" db="EMBL/GenBank/DDBJ databases">
        <title>The new phylogeny of genus Mycobacterium.</title>
        <authorList>
            <person name="Tortoli E."/>
            <person name="Trovato A."/>
            <person name="Cirillo D.M."/>
        </authorList>
    </citation>
    <scope>NUCLEOTIDE SEQUENCE [LARGE SCALE GENOMIC DNA]</scope>
    <source>
        <strain evidence="1 2">DSM 45633</strain>
    </source>
</reference>
<organism evidence="1 2">
    <name type="scientific">Mycolicibacter minnesotensis</name>
    <dbReference type="NCBI Taxonomy" id="1118379"/>
    <lineage>
        <taxon>Bacteria</taxon>
        <taxon>Bacillati</taxon>
        <taxon>Actinomycetota</taxon>
        <taxon>Actinomycetes</taxon>
        <taxon>Mycobacteriales</taxon>
        <taxon>Mycobacteriaceae</taxon>
        <taxon>Mycolicibacter</taxon>
    </lineage>
</organism>
<dbReference type="SUPFAM" id="SSF53955">
    <property type="entry name" value="Lysozyme-like"/>
    <property type="match status" value="1"/>
</dbReference>
<evidence type="ECO:0000313" key="2">
    <source>
        <dbReference type="Proteomes" id="UP000192320"/>
    </source>
</evidence>
<accession>A0AA91M8F3</accession>
<gene>
    <name evidence="1" type="ORF">BST33_00110</name>
</gene>
<dbReference type="AlphaFoldDB" id="A0AA91M8F3"/>
<protein>
    <recommendedName>
        <fullName evidence="3">Bacteriophage protein</fullName>
    </recommendedName>
</protein>
<keyword evidence="2" id="KW-1185">Reference proteome</keyword>
<dbReference type="InterPro" id="IPR023346">
    <property type="entry name" value="Lysozyme-like_dom_sf"/>
</dbReference>
<dbReference type="Gene3D" id="1.10.530.10">
    <property type="match status" value="1"/>
</dbReference>
<sequence length="394" mass="43125">MFDPYNLRQGTDCSGVWNDVLATALGRLIWGREAEGNTTEAYRYIPIGGVGPFGTIRVGSPKDIPADAAAKIAFHHEGSGGAASHMWGELDGMRIESAGSKGLVTGQAAWPIDHAYATAWAYLPGPISEGRSAADVLATAAGISVSSAQAILPTMQASLAAANCNSPLRIAMFVAQLGHESDSFRVTEEYGNGDTSTDRWKYKGRTWIQITWKENYARFGSWCYDRGLVPTRSCFVDNPTQLADMRWAGIGAAWYWTVERPDINALSDARNVTAVTYRINGGDNNLADRVSRYNRALAVGDELLALIQDDEEDSFMAALTEAQQKELLDNTRWLRNQLGPNLWGPESSFGKNAQGEELTQRDGIAELKRGVEALADRIDEFVYRSRTDITVDSK</sequence>
<dbReference type="EMBL" id="MVHZ01000001">
    <property type="protein sequence ID" value="ORB04348.1"/>
    <property type="molecule type" value="Genomic_DNA"/>
</dbReference>
<dbReference type="Proteomes" id="UP000192320">
    <property type="component" value="Unassembled WGS sequence"/>
</dbReference>